<gene>
    <name evidence="2" type="ORF">IAB59_07755</name>
</gene>
<comment type="caution">
    <text evidence="2">The sequence shown here is derived from an EMBL/GenBank/DDBJ whole genome shotgun (WGS) entry which is preliminary data.</text>
</comment>
<keyword evidence="1" id="KW-1133">Transmembrane helix</keyword>
<dbReference type="AlphaFoldDB" id="A0A9D1KBH9"/>
<reference evidence="2" key="2">
    <citation type="journal article" date="2021" name="PeerJ">
        <title>Extensive microbial diversity within the chicken gut microbiome revealed by metagenomics and culture.</title>
        <authorList>
            <person name="Gilroy R."/>
            <person name="Ravi A."/>
            <person name="Getino M."/>
            <person name="Pursley I."/>
            <person name="Horton D.L."/>
            <person name="Alikhan N.F."/>
            <person name="Baker D."/>
            <person name="Gharbi K."/>
            <person name="Hall N."/>
            <person name="Watson M."/>
            <person name="Adriaenssens E.M."/>
            <person name="Foster-Nyarko E."/>
            <person name="Jarju S."/>
            <person name="Secka A."/>
            <person name="Antonio M."/>
            <person name="Oren A."/>
            <person name="Chaudhuri R.R."/>
            <person name="La Ragione R."/>
            <person name="Hildebrand F."/>
            <person name="Pallen M.J."/>
        </authorList>
    </citation>
    <scope>NUCLEOTIDE SEQUENCE</scope>
    <source>
        <strain evidence="2">CHK195-26880</strain>
    </source>
</reference>
<dbReference type="Proteomes" id="UP000886833">
    <property type="component" value="Unassembled WGS sequence"/>
</dbReference>
<evidence type="ECO:0000313" key="3">
    <source>
        <dbReference type="Proteomes" id="UP000886833"/>
    </source>
</evidence>
<sequence>MIYAIIGGVILLIILICIIMVLIYKNKYNFLYIKVKEADNNLDILLQKKEEILLKIIPILEDANIKDIPEVIKLKSMRVNHHELYQELMNMTSEILKIIDDYEDKLDFDKLDSLVDKLNENENDLRAALKYYNDNGEEIIYLSHKFPTNLIKTFSHYQDIETYKIEKREPFEILKH</sequence>
<evidence type="ECO:0000313" key="2">
    <source>
        <dbReference type="EMBL" id="HIT38353.1"/>
    </source>
</evidence>
<proteinExistence type="predicted"/>
<evidence type="ECO:0000256" key="1">
    <source>
        <dbReference type="SAM" id="Phobius"/>
    </source>
</evidence>
<dbReference type="Gene3D" id="1.20.1440.20">
    <property type="entry name" value="LemA-like domain"/>
    <property type="match status" value="1"/>
</dbReference>
<dbReference type="InterPro" id="IPR023353">
    <property type="entry name" value="LemA-like_dom_sf"/>
</dbReference>
<protein>
    <submittedName>
        <fullName evidence="2">LemA family protein</fullName>
    </submittedName>
</protein>
<feature type="transmembrane region" description="Helical" evidence="1">
    <location>
        <begin position="6"/>
        <end position="24"/>
    </location>
</feature>
<keyword evidence="1" id="KW-0812">Transmembrane</keyword>
<reference evidence="2" key="1">
    <citation type="submission" date="2020-10" db="EMBL/GenBank/DDBJ databases">
        <authorList>
            <person name="Gilroy R."/>
        </authorList>
    </citation>
    <scope>NUCLEOTIDE SEQUENCE</scope>
    <source>
        <strain evidence="2">CHK195-26880</strain>
    </source>
</reference>
<keyword evidence="1" id="KW-0472">Membrane</keyword>
<name>A0A9D1KBH9_9FIRM</name>
<dbReference type="EMBL" id="DVKQ01000100">
    <property type="protein sequence ID" value="HIT38353.1"/>
    <property type="molecule type" value="Genomic_DNA"/>
</dbReference>
<organism evidence="2 3">
    <name type="scientific">Candidatus Onthousia faecipullorum</name>
    <dbReference type="NCBI Taxonomy" id="2840887"/>
    <lineage>
        <taxon>Bacteria</taxon>
        <taxon>Bacillati</taxon>
        <taxon>Bacillota</taxon>
        <taxon>Bacilli</taxon>
        <taxon>Candidatus Onthousia</taxon>
    </lineage>
</organism>
<dbReference type="SUPFAM" id="SSF140478">
    <property type="entry name" value="LemA-like"/>
    <property type="match status" value="1"/>
</dbReference>
<accession>A0A9D1KBH9</accession>